<sequence length="132" mass="14210">MLNYKLSARQNPSDREAASKVYASVVSSGHLTMEMICANIERNSTATRGDVKGVALAFANGIAKSLANGNSVYLEDLGFFRVGIKSQGSETEKTVTAANITDKYINFQPKGKIAESRSAVTYNRVGQKTIKA</sequence>
<dbReference type="NCBIfam" id="TIGR01201">
    <property type="entry name" value="HU_rel"/>
    <property type="match status" value="1"/>
</dbReference>
<dbReference type="InterPro" id="IPR010992">
    <property type="entry name" value="IHF-like_DNA-bd_dom_sf"/>
</dbReference>
<reference evidence="4 5" key="1">
    <citation type="submission" date="2018-08" db="EMBL/GenBank/DDBJ databases">
        <title>A genome reference for cultivated species of the human gut microbiota.</title>
        <authorList>
            <person name="Zou Y."/>
            <person name="Xue W."/>
            <person name="Luo G."/>
        </authorList>
    </citation>
    <scope>NUCLEOTIDE SEQUENCE [LARGE SCALE GENOMIC DNA]</scope>
    <source>
        <strain evidence="4 5">AF18-14</strain>
    </source>
</reference>
<evidence type="ECO:0000313" key="4">
    <source>
        <dbReference type="EMBL" id="RGT97736.1"/>
    </source>
</evidence>
<proteinExistence type="predicted"/>
<evidence type="ECO:0000256" key="1">
    <source>
        <dbReference type="ARBA" id="ARBA00023125"/>
    </source>
</evidence>
<dbReference type="EMBL" id="JAKNGO010000006">
    <property type="protein sequence ID" value="MCG4687888.1"/>
    <property type="molecule type" value="Genomic_DNA"/>
</dbReference>
<dbReference type="InterPro" id="IPR041607">
    <property type="entry name" value="HU-HIG"/>
</dbReference>
<evidence type="ECO:0000313" key="5">
    <source>
        <dbReference type="Proteomes" id="UP000283833"/>
    </source>
</evidence>
<dbReference type="Proteomes" id="UP001200843">
    <property type="component" value="Unassembled WGS sequence"/>
</dbReference>
<comment type="caution">
    <text evidence="4">The sequence shown here is derived from an EMBL/GenBank/DDBJ whole genome shotgun (WGS) entry which is preliminary data.</text>
</comment>
<accession>A0A413S098</accession>
<dbReference type="SUPFAM" id="SSF47729">
    <property type="entry name" value="IHF-like DNA-binding proteins"/>
    <property type="match status" value="1"/>
</dbReference>
<dbReference type="EMBL" id="QRXI01000002">
    <property type="protein sequence ID" value="RGT97736.1"/>
    <property type="molecule type" value="Genomic_DNA"/>
</dbReference>
<evidence type="ECO:0000313" key="3">
    <source>
        <dbReference type="EMBL" id="MCG4687888.1"/>
    </source>
</evidence>
<dbReference type="Pfam" id="PF18291">
    <property type="entry name" value="HU-HIG"/>
    <property type="match status" value="1"/>
</dbReference>
<gene>
    <name evidence="4" type="ORF">DWX04_01460</name>
    <name evidence="3" type="ORF">L0N01_04605</name>
</gene>
<evidence type="ECO:0000259" key="2">
    <source>
        <dbReference type="Pfam" id="PF18291"/>
    </source>
</evidence>
<dbReference type="AlphaFoldDB" id="A0A413S098"/>
<keyword evidence="1" id="KW-0238">DNA-binding</keyword>
<dbReference type="InterPro" id="IPR005902">
    <property type="entry name" value="HU_DNA-bd_put"/>
</dbReference>
<dbReference type="GO" id="GO:0003677">
    <property type="term" value="F:DNA binding"/>
    <property type="evidence" value="ECO:0007669"/>
    <property type="project" value="UniProtKB-KW"/>
</dbReference>
<name>A0A413S098_PHOVU</name>
<protein>
    <recommendedName>
        <fullName evidence="2">HU domain-containing protein</fullName>
    </recommendedName>
</protein>
<feature type="domain" description="HU" evidence="2">
    <location>
        <begin position="2"/>
        <end position="118"/>
    </location>
</feature>
<organism evidence="4 5">
    <name type="scientific">Phocaeicola vulgatus</name>
    <name type="common">Bacteroides vulgatus</name>
    <dbReference type="NCBI Taxonomy" id="821"/>
    <lineage>
        <taxon>Bacteria</taxon>
        <taxon>Pseudomonadati</taxon>
        <taxon>Bacteroidota</taxon>
        <taxon>Bacteroidia</taxon>
        <taxon>Bacteroidales</taxon>
        <taxon>Bacteroidaceae</taxon>
        <taxon>Phocaeicola</taxon>
    </lineage>
</organism>
<dbReference type="RefSeq" id="WP_022185118.1">
    <property type="nucleotide sequence ID" value="NZ_JABDSJ010000054.1"/>
</dbReference>
<dbReference type="Proteomes" id="UP000283833">
    <property type="component" value="Unassembled WGS sequence"/>
</dbReference>
<reference evidence="3" key="2">
    <citation type="submission" date="2022-01" db="EMBL/GenBank/DDBJ databases">
        <title>Collection of gut derived symbiotic bacterial strains cultured from healthy donors.</title>
        <authorList>
            <person name="Lin H."/>
            <person name="Kohout C."/>
            <person name="Waligurski E."/>
            <person name="Pamer E.G."/>
        </authorList>
    </citation>
    <scope>NUCLEOTIDE SEQUENCE</scope>
    <source>
        <strain evidence="3">DFI.6.72</strain>
    </source>
</reference>